<dbReference type="PANTHER" id="PTHR43194">
    <property type="entry name" value="HYDROLASE ALPHA/BETA FOLD FAMILY"/>
    <property type="match status" value="1"/>
</dbReference>
<protein>
    <recommendedName>
        <fullName evidence="1">AB hydrolase-1 domain-containing protein</fullName>
    </recommendedName>
</protein>
<dbReference type="EMBL" id="UOEK01000289">
    <property type="protein sequence ID" value="VAW04464.1"/>
    <property type="molecule type" value="Genomic_DNA"/>
</dbReference>
<dbReference type="InterPro" id="IPR050228">
    <property type="entry name" value="Carboxylesterase_BioH"/>
</dbReference>
<gene>
    <name evidence="2" type="ORF">MNBD_ACTINO02-2129</name>
</gene>
<dbReference type="SUPFAM" id="SSF53474">
    <property type="entry name" value="alpha/beta-Hydrolases"/>
    <property type="match status" value="1"/>
</dbReference>
<accession>A0A3B0T6J0</accession>
<reference evidence="2" key="1">
    <citation type="submission" date="2018-06" db="EMBL/GenBank/DDBJ databases">
        <authorList>
            <person name="Zhirakovskaya E."/>
        </authorList>
    </citation>
    <scope>NUCLEOTIDE SEQUENCE</scope>
</reference>
<sequence length="256" mass="27846">MEHLELHTQTWGSGDKQALLVHGLSSNAAGWWRLGPDLAELGYTVTAPDLRSHGESPRSDDLSVVGYAADVLALGSHWDLVLGHSLGGAVVLACVETDPGFAKTLILEDPAIKLEDNPLIREWLMDVFNRPLTTEQVALDSPRWHIEDARAKAEALRQSGPDTVDRTLSAPTWDGSRILASLAIPTLLLGADPALMALVPPEVGQAFAAANSLIKFETITNGSHSIHRDEYRLFWDRVRDWLTTTSAAENETSDAT</sequence>
<evidence type="ECO:0000259" key="1">
    <source>
        <dbReference type="Pfam" id="PF12697"/>
    </source>
</evidence>
<organism evidence="2">
    <name type="scientific">hydrothermal vent metagenome</name>
    <dbReference type="NCBI Taxonomy" id="652676"/>
    <lineage>
        <taxon>unclassified sequences</taxon>
        <taxon>metagenomes</taxon>
        <taxon>ecological metagenomes</taxon>
    </lineage>
</organism>
<dbReference type="PANTHER" id="PTHR43194:SF2">
    <property type="entry name" value="PEROXISOMAL MEMBRANE PROTEIN LPX1"/>
    <property type="match status" value="1"/>
</dbReference>
<dbReference type="Gene3D" id="3.40.50.1820">
    <property type="entry name" value="alpha/beta hydrolase"/>
    <property type="match status" value="1"/>
</dbReference>
<name>A0A3B0T6J0_9ZZZZ</name>
<dbReference type="InterPro" id="IPR000073">
    <property type="entry name" value="AB_hydrolase_1"/>
</dbReference>
<feature type="domain" description="AB hydrolase-1" evidence="1">
    <location>
        <begin position="19"/>
        <end position="230"/>
    </location>
</feature>
<dbReference type="InterPro" id="IPR029058">
    <property type="entry name" value="AB_hydrolase_fold"/>
</dbReference>
<evidence type="ECO:0000313" key="2">
    <source>
        <dbReference type="EMBL" id="VAW04464.1"/>
    </source>
</evidence>
<dbReference type="AlphaFoldDB" id="A0A3B0T6J0"/>
<dbReference type="Pfam" id="PF12697">
    <property type="entry name" value="Abhydrolase_6"/>
    <property type="match status" value="1"/>
</dbReference>
<proteinExistence type="predicted"/>